<sequence>MDTNRIAFGIILKDGSCKEMNASSVETLTGHLITLLLKEEDHQITMELLEFFESNSPFISDHKDMLSSLHPSLAEDNQGSIILNSSINHPPLSSIPNQSNPSTKVSKLMLKLPTTSTAVPSIDDKFGKFIGRMVADFV</sequence>
<proteinExistence type="predicted"/>
<organism evidence="1 2">
    <name type="scientific">Romanomermis culicivorax</name>
    <name type="common">Nematode worm</name>
    <dbReference type="NCBI Taxonomy" id="13658"/>
    <lineage>
        <taxon>Eukaryota</taxon>
        <taxon>Metazoa</taxon>
        <taxon>Ecdysozoa</taxon>
        <taxon>Nematoda</taxon>
        <taxon>Enoplea</taxon>
        <taxon>Dorylaimia</taxon>
        <taxon>Mermithida</taxon>
        <taxon>Mermithoidea</taxon>
        <taxon>Mermithidae</taxon>
        <taxon>Romanomermis</taxon>
    </lineage>
</organism>
<evidence type="ECO:0000313" key="1">
    <source>
        <dbReference type="Proteomes" id="UP000887565"/>
    </source>
</evidence>
<dbReference type="WBParaSite" id="nRc.2.0.1.t12178-RA">
    <property type="protein sequence ID" value="nRc.2.0.1.t12178-RA"/>
    <property type="gene ID" value="nRc.2.0.1.g12178"/>
</dbReference>
<dbReference type="Proteomes" id="UP000887565">
    <property type="component" value="Unplaced"/>
</dbReference>
<keyword evidence="1" id="KW-1185">Reference proteome</keyword>
<dbReference type="AlphaFoldDB" id="A0A915IEE9"/>
<name>A0A915IEE9_ROMCU</name>
<evidence type="ECO:0000313" key="2">
    <source>
        <dbReference type="WBParaSite" id="nRc.2.0.1.t12178-RA"/>
    </source>
</evidence>
<accession>A0A915IEE9</accession>
<reference evidence="2" key="1">
    <citation type="submission" date="2022-11" db="UniProtKB">
        <authorList>
            <consortium name="WormBaseParasite"/>
        </authorList>
    </citation>
    <scope>IDENTIFICATION</scope>
</reference>
<protein>
    <submittedName>
        <fullName evidence="2">Uncharacterized protein</fullName>
    </submittedName>
</protein>